<evidence type="ECO:0000313" key="4">
    <source>
        <dbReference type="Proteomes" id="UP001500621"/>
    </source>
</evidence>
<dbReference type="PROSITE" id="PS51257">
    <property type="entry name" value="PROKAR_LIPOPROTEIN"/>
    <property type="match status" value="1"/>
</dbReference>
<name>A0ABP8VVX5_9ACTN</name>
<proteinExistence type="predicted"/>
<comment type="caution">
    <text evidence="3">The sequence shown here is derived from an EMBL/GenBank/DDBJ whole genome shotgun (WGS) entry which is preliminary data.</text>
</comment>
<keyword evidence="2" id="KW-0732">Signal</keyword>
<evidence type="ECO:0000256" key="2">
    <source>
        <dbReference type="SAM" id="SignalP"/>
    </source>
</evidence>
<dbReference type="RefSeq" id="WP_345262869.1">
    <property type="nucleotide sequence ID" value="NZ_BAABIM010000001.1"/>
</dbReference>
<evidence type="ECO:0008006" key="5">
    <source>
        <dbReference type="Google" id="ProtNLM"/>
    </source>
</evidence>
<dbReference type="EMBL" id="BAABIM010000001">
    <property type="protein sequence ID" value="GAA4673390.1"/>
    <property type="molecule type" value="Genomic_DNA"/>
</dbReference>
<feature type="chain" id="PRO_5046535089" description="Copper chaperone PCu(A)C" evidence="2">
    <location>
        <begin position="25"/>
        <end position="195"/>
    </location>
</feature>
<sequence length="195" mass="20331">MLARSRHTLRLAAIGVLVSAPLLASCGFDEATNRINQITAGTTVHADEVTLSNVVIVSEEEGSGTLHGLVASRNADDVITLTGVEGEGVTATDGEIELEPYGRGQLEEAGLRIDGEPVAPGRVLPMTFVFDDGSEVPVDVFVKRACGQYTGLDDAPSADLEIAPSAGAEPADEAVEQVPCPVDEPEPHGEEGEEE</sequence>
<evidence type="ECO:0000256" key="1">
    <source>
        <dbReference type="SAM" id="MobiDB-lite"/>
    </source>
</evidence>
<keyword evidence="4" id="KW-1185">Reference proteome</keyword>
<reference evidence="4" key="1">
    <citation type="journal article" date="2019" name="Int. J. Syst. Evol. Microbiol.">
        <title>The Global Catalogue of Microorganisms (GCM) 10K type strain sequencing project: providing services to taxonomists for standard genome sequencing and annotation.</title>
        <authorList>
            <consortium name="The Broad Institute Genomics Platform"/>
            <consortium name="The Broad Institute Genome Sequencing Center for Infectious Disease"/>
            <person name="Wu L."/>
            <person name="Ma J."/>
        </authorList>
    </citation>
    <scope>NUCLEOTIDE SEQUENCE [LARGE SCALE GENOMIC DNA]</scope>
    <source>
        <strain evidence="4">JCM 18127</strain>
    </source>
</reference>
<protein>
    <recommendedName>
        <fullName evidence="5">Copper chaperone PCu(A)C</fullName>
    </recommendedName>
</protein>
<accession>A0ABP8VVX5</accession>
<organism evidence="3 4">
    <name type="scientific">Nocardioides nanhaiensis</name>
    <dbReference type="NCBI Taxonomy" id="1476871"/>
    <lineage>
        <taxon>Bacteria</taxon>
        <taxon>Bacillati</taxon>
        <taxon>Actinomycetota</taxon>
        <taxon>Actinomycetes</taxon>
        <taxon>Propionibacteriales</taxon>
        <taxon>Nocardioidaceae</taxon>
        <taxon>Nocardioides</taxon>
    </lineage>
</organism>
<feature type="region of interest" description="Disordered" evidence="1">
    <location>
        <begin position="153"/>
        <end position="195"/>
    </location>
</feature>
<evidence type="ECO:0000313" key="3">
    <source>
        <dbReference type="EMBL" id="GAA4673390.1"/>
    </source>
</evidence>
<feature type="signal peptide" evidence="2">
    <location>
        <begin position="1"/>
        <end position="24"/>
    </location>
</feature>
<dbReference type="Proteomes" id="UP001500621">
    <property type="component" value="Unassembled WGS sequence"/>
</dbReference>
<gene>
    <name evidence="3" type="ORF">GCM10023226_07970</name>
</gene>
<feature type="compositionally biased region" description="Basic and acidic residues" evidence="1">
    <location>
        <begin position="185"/>
        <end position="195"/>
    </location>
</feature>